<accession>A0ABX2TBM4</accession>
<dbReference type="Gene3D" id="1.20.1220.20">
    <property type="entry name" value="Uncharcterised protein PF01724"/>
    <property type="match status" value="1"/>
</dbReference>
<organism evidence="1 2">
    <name type="scientific">Azospirillum oleiclasticum</name>
    <dbReference type="NCBI Taxonomy" id="2735135"/>
    <lineage>
        <taxon>Bacteria</taxon>
        <taxon>Pseudomonadati</taxon>
        <taxon>Pseudomonadota</taxon>
        <taxon>Alphaproteobacteria</taxon>
        <taxon>Rhodospirillales</taxon>
        <taxon>Azospirillaceae</taxon>
        <taxon>Azospirillum</taxon>
    </lineage>
</organism>
<dbReference type="EMBL" id="JABFDB010000013">
    <property type="protein sequence ID" value="NYZ21690.1"/>
    <property type="molecule type" value="Genomic_DNA"/>
</dbReference>
<gene>
    <name evidence="1" type="ORF">HND93_18405</name>
</gene>
<dbReference type="Pfam" id="PF01724">
    <property type="entry name" value="DUF29"/>
    <property type="match status" value="1"/>
</dbReference>
<dbReference type="PANTHER" id="PTHR34235">
    <property type="entry name" value="SLR1203 PROTEIN-RELATED"/>
    <property type="match status" value="1"/>
</dbReference>
<dbReference type="RefSeq" id="WP_180283468.1">
    <property type="nucleotide sequence ID" value="NZ_JABFDB010000013.1"/>
</dbReference>
<proteinExistence type="predicted"/>
<evidence type="ECO:0000313" key="1">
    <source>
        <dbReference type="EMBL" id="NYZ21690.1"/>
    </source>
</evidence>
<name>A0ABX2TBM4_9PROT</name>
<keyword evidence="2" id="KW-1185">Reference proteome</keyword>
<sequence length="158" mass="17797">MDRHPGYDEDFFAWTQDQARLLREAAAERTNTPIDWDKLAEEVEGVGRSELSAVESALMRVMEHLLKLEFSPAADPRAGWKASVIEHRARAAKDLKASPSLRNRIDLDGEYATARDLAALGLARDGVRAEELPEACPYGLDRLLDRAWWPANRRGLED</sequence>
<comment type="caution">
    <text evidence="1">The sequence shown here is derived from an EMBL/GenBank/DDBJ whole genome shotgun (WGS) entry which is preliminary data.</text>
</comment>
<reference evidence="1 2" key="1">
    <citation type="submission" date="2020-05" db="EMBL/GenBank/DDBJ databases">
        <title>Azospirillum oleiclasticum sp. nov, a nitrogen-fixing and heavy crude oil-emulsifying bacterium isolated from the crude oil of Yumen Oilfield.</title>
        <authorList>
            <person name="Wu D."/>
            <person name="Cai M."/>
            <person name="Zhang X."/>
        </authorList>
    </citation>
    <scope>NUCLEOTIDE SEQUENCE [LARGE SCALE GENOMIC DNA]</scope>
    <source>
        <strain evidence="1 2">ROY-1-1-2</strain>
    </source>
</reference>
<evidence type="ECO:0000313" key="2">
    <source>
        <dbReference type="Proteomes" id="UP000584642"/>
    </source>
</evidence>
<dbReference type="Proteomes" id="UP000584642">
    <property type="component" value="Unassembled WGS sequence"/>
</dbReference>
<protein>
    <submittedName>
        <fullName evidence="1">DUF29 domain-containing protein</fullName>
    </submittedName>
</protein>
<dbReference type="InterPro" id="IPR002636">
    <property type="entry name" value="DUF29"/>
</dbReference>